<feature type="compositionally biased region" description="Basic and acidic residues" evidence="2">
    <location>
        <begin position="80"/>
        <end position="98"/>
    </location>
</feature>
<dbReference type="EMBL" id="PCSV01000010">
    <property type="protein sequence ID" value="PIP57280.1"/>
    <property type="molecule type" value="Genomic_DNA"/>
</dbReference>
<dbReference type="Gene3D" id="3.30.70.330">
    <property type="match status" value="1"/>
</dbReference>
<organism evidence="4 5">
    <name type="scientific">Candidatus Woesebacteria bacterium CG22_combo_CG10-13_8_21_14_all_45_10</name>
    <dbReference type="NCBI Taxonomy" id="1975060"/>
    <lineage>
        <taxon>Bacteria</taxon>
        <taxon>Candidatus Woeseibacteriota</taxon>
    </lineage>
</organism>
<dbReference type="InterPro" id="IPR052462">
    <property type="entry name" value="SLIRP/GR-RBP-like"/>
</dbReference>
<dbReference type="PANTHER" id="PTHR48027">
    <property type="entry name" value="HETEROGENEOUS NUCLEAR RIBONUCLEOPROTEIN 87F-RELATED"/>
    <property type="match status" value="1"/>
</dbReference>
<gene>
    <name evidence="4" type="ORF">COX04_00375</name>
</gene>
<sequence length="98" mass="11164">MAKRLFVGGLPWDLTDTQFADVFAKAGKIVSAKIITDKFTQKSKGFGFVEFATDEEADKAIKELNNTEIGGRKIIVQEARPMEERPPRQDFQRKSRSW</sequence>
<comment type="caution">
    <text evidence="4">The sequence shown here is derived from an EMBL/GenBank/DDBJ whole genome shotgun (WGS) entry which is preliminary data.</text>
</comment>
<evidence type="ECO:0000313" key="5">
    <source>
        <dbReference type="Proteomes" id="UP000230759"/>
    </source>
</evidence>
<evidence type="ECO:0000313" key="4">
    <source>
        <dbReference type="EMBL" id="PIP57280.1"/>
    </source>
</evidence>
<protein>
    <submittedName>
        <fullName evidence="4">RNA-binding protein</fullName>
    </submittedName>
</protein>
<dbReference type="GO" id="GO:0003723">
    <property type="term" value="F:RNA binding"/>
    <property type="evidence" value="ECO:0007669"/>
    <property type="project" value="UniProtKB-KW"/>
</dbReference>
<dbReference type="InterPro" id="IPR035979">
    <property type="entry name" value="RBD_domain_sf"/>
</dbReference>
<evidence type="ECO:0000256" key="1">
    <source>
        <dbReference type="ARBA" id="ARBA00022884"/>
    </source>
</evidence>
<dbReference type="Proteomes" id="UP000230759">
    <property type="component" value="Unassembled WGS sequence"/>
</dbReference>
<reference evidence="4 5" key="1">
    <citation type="submission" date="2017-09" db="EMBL/GenBank/DDBJ databases">
        <title>Depth-based differentiation of microbial function through sediment-hosted aquifers and enrichment of novel symbionts in the deep terrestrial subsurface.</title>
        <authorList>
            <person name="Probst A.J."/>
            <person name="Ladd B."/>
            <person name="Jarett J.K."/>
            <person name="Geller-Mcgrath D.E."/>
            <person name="Sieber C.M."/>
            <person name="Emerson J.B."/>
            <person name="Anantharaman K."/>
            <person name="Thomas B.C."/>
            <person name="Malmstrom R."/>
            <person name="Stieglmeier M."/>
            <person name="Klingl A."/>
            <person name="Woyke T."/>
            <person name="Ryan C.M."/>
            <person name="Banfield J.F."/>
        </authorList>
    </citation>
    <scope>NUCLEOTIDE SEQUENCE [LARGE SCALE GENOMIC DNA]</scope>
    <source>
        <strain evidence="4">CG22_combo_CG10-13_8_21_14_all_45_10</strain>
    </source>
</reference>
<dbReference type="InterPro" id="IPR000504">
    <property type="entry name" value="RRM_dom"/>
</dbReference>
<proteinExistence type="predicted"/>
<evidence type="ECO:0000259" key="3">
    <source>
        <dbReference type="PROSITE" id="PS50102"/>
    </source>
</evidence>
<dbReference type="SUPFAM" id="SSF54928">
    <property type="entry name" value="RNA-binding domain, RBD"/>
    <property type="match status" value="1"/>
</dbReference>
<dbReference type="SMART" id="SM00360">
    <property type="entry name" value="RRM"/>
    <property type="match status" value="1"/>
</dbReference>
<dbReference type="InterPro" id="IPR048289">
    <property type="entry name" value="RRM2_NsCP33-like"/>
</dbReference>
<dbReference type="Pfam" id="PF00076">
    <property type="entry name" value="RRM_1"/>
    <property type="match status" value="1"/>
</dbReference>
<accession>A0A2H0BJT2</accession>
<keyword evidence="1" id="KW-0694">RNA-binding</keyword>
<feature type="region of interest" description="Disordered" evidence="2">
    <location>
        <begin position="79"/>
        <end position="98"/>
    </location>
</feature>
<dbReference type="CDD" id="cd21608">
    <property type="entry name" value="RRM2_NsCP33_like"/>
    <property type="match status" value="1"/>
</dbReference>
<dbReference type="AlphaFoldDB" id="A0A2H0BJT2"/>
<name>A0A2H0BJT2_9BACT</name>
<evidence type="ECO:0000256" key="2">
    <source>
        <dbReference type="SAM" id="MobiDB-lite"/>
    </source>
</evidence>
<feature type="domain" description="RRM" evidence="3">
    <location>
        <begin position="3"/>
        <end position="81"/>
    </location>
</feature>
<dbReference type="InterPro" id="IPR012677">
    <property type="entry name" value="Nucleotide-bd_a/b_plait_sf"/>
</dbReference>
<dbReference type="PROSITE" id="PS50102">
    <property type="entry name" value="RRM"/>
    <property type="match status" value="1"/>
</dbReference>